<keyword evidence="8 12" id="KW-0733">Signal recognition particle</keyword>
<evidence type="ECO:0000256" key="1">
    <source>
        <dbReference type="ARBA" id="ARBA00004240"/>
    </source>
</evidence>
<comment type="subcellular location">
    <subcellularLocation>
        <location evidence="2 12">Cytoplasm</location>
    </subcellularLocation>
    <subcellularLocation>
        <location evidence="1">Endoplasmic reticulum</location>
    </subcellularLocation>
    <subcellularLocation>
        <location evidence="3">Nucleus</location>
        <location evidence="3">Nucleolus</location>
    </subcellularLocation>
</comment>
<sequence length="587" mass="67602">MVVEEIVEEIADKPQDVAVVEDAPKILTLEILKIIKDAQQQHGLRHGDFQRYRGYCSRRIRRLRKVLHVTQGDKRHFKKKEITEIMVKDEKFLYVPLMMTERCWSHAMQLRQEANTEPRKKFHHISRLRKATSYCLQLQKLCELPNCDARTKLEAQAYVAWIHGSLHFELQMWIPAMENLKKAQMVYEKLAEALPEEDSHLYTQRVDELAPSLRFCAYNIGDESAIDDLLKMRSQGHGDLMANLDTLMVQTREKQSGELSTVEWRGRSVTVRPERARIFLLSVRDNDQALKNAADIPARIEVLETLLMDCKDAIAAVKDEMKQDPATKNRVGPTETLHPLQYLLTYLLHIRLTQTVQRNLLLVEQANSENGAEARSKNHLQDLTRLYEIILQNLQEMQTLPGLEEDAVYQKEVEAKITAFKAFRCFYIAQILVGLRRWREGMALYQRSEQYVREALKTPVDFKPQLEKLKKDIEGCKFSAHAYSVLEGEETQGESPQKGPRSRKPLAERLGEYREDPSLTNKTPNVYRLPPDMKPIPCKPLFFDLALNWAEFPSLDDKIEGASKKGQTNAGLTGFVKGFLGWGGSKS</sequence>
<dbReference type="GO" id="GO:0005730">
    <property type="term" value="C:nucleolus"/>
    <property type="evidence" value="ECO:0007669"/>
    <property type="project" value="UniProtKB-SubCell"/>
</dbReference>
<evidence type="ECO:0000256" key="12">
    <source>
        <dbReference type="PIRNR" id="PIRNR038995"/>
    </source>
</evidence>
<dbReference type="GO" id="GO:0005047">
    <property type="term" value="F:signal recognition particle binding"/>
    <property type="evidence" value="ECO:0007669"/>
    <property type="project" value="InterPro"/>
</dbReference>
<dbReference type="GO" id="GO:0006614">
    <property type="term" value="P:SRP-dependent cotranslational protein targeting to membrane"/>
    <property type="evidence" value="ECO:0007669"/>
    <property type="project" value="InterPro"/>
</dbReference>
<evidence type="ECO:0000313" key="13">
    <source>
        <dbReference type="Proteomes" id="UP000504606"/>
    </source>
</evidence>
<evidence type="ECO:0000256" key="8">
    <source>
        <dbReference type="ARBA" id="ARBA00023135"/>
    </source>
</evidence>
<dbReference type="RefSeq" id="XP_026277433.1">
    <property type="nucleotide sequence ID" value="XM_026421648.2"/>
</dbReference>
<dbReference type="AlphaFoldDB" id="A0A6J1S9Y0"/>
<dbReference type="InterPro" id="IPR026258">
    <property type="entry name" value="SRP68"/>
</dbReference>
<dbReference type="PANTHER" id="PTHR12860:SF0">
    <property type="entry name" value="SIGNAL RECOGNITION PARTICLE SUBUNIT SRP68"/>
    <property type="match status" value="1"/>
</dbReference>
<keyword evidence="7 12" id="KW-0694">RNA-binding</keyword>
<name>A0A6J1S9Y0_FRAOC</name>
<protein>
    <recommendedName>
        <fullName evidence="11 12">Signal recognition particle subunit SRP68</fullName>
        <shortName evidence="12">SRP68</shortName>
    </recommendedName>
</protein>
<dbReference type="GO" id="GO:0005786">
    <property type="term" value="C:signal recognition particle, endoplasmic reticulum targeting"/>
    <property type="evidence" value="ECO:0007669"/>
    <property type="project" value="UniProtKB-KW"/>
</dbReference>
<dbReference type="InterPro" id="IPR038253">
    <property type="entry name" value="SRP68_N_sf"/>
</dbReference>
<dbReference type="Gene3D" id="1.10.3450.40">
    <property type="entry name" value="Signal recognition particle, SRP68 subunit, RNA-binding domain"/>
    <property type="match status" value="1"/>
</dbReference>
<keyword evidence="10 12" id="KW-0687">Ribonucleoprotein</keyword>
<keyword evidence="6" id="KW-0256">Endoplasmic reticulum</keyword>
<dbReference type="OrthoDB" id="10255118at2759"/>
<dbReference type="GO" id="GO:0008312">
    <property type="term" value="F:7S RNA binding"/>
    <property type="evidence" value="ECO:0007669"/>
    <property type="project" value="InterPro"/>
</dbReference>
<evidence type="ECO:0000256" key="7">
    <source>
        <dbReference type="ARBA" id="ARBA00022884"/>
    </source>
</evidence>
<organism evidence="13 14">
    <name type="scientific">Frankliniella occidentalis</name>
    <name type="common">Western flower thrips</name>
    <name type="synonym">Euthrips occidentalis</name>
    <dbReference type="NCBI Taxonomy" id="133901"/>
    <lineage>
        <taxon>Eukaryota</taxon>
        <taxon>Metazoa</taxon>
        <taxon>Ecdysozoa</taxon>
        <taxon>Arthropoda</taxon>
        <taxon>Hexapoda</taxon>
        <taxon>Insecta</taxon>
        <taxon>Pterygota</taxon>
        <taxon>Neoptera</taxon>
        <taxon>Paraneoptera</taxon>
        <taxon>Thysanoptera</taxon>
        <taxon>Terebrantia</taxon>
        <taxon>Thripoidea</taxon>
        <taxon>Thripidae</taxon>
        <taxon>Frankliniella</taxon>
    </lineage>
</organism>
<evidence type="ECO:0000313" key="14">
    <source>
        <dbReference type="RefSeq" id="XP_026277433.1"/>
    </source>
</evidence>
<evidence type="ECO:0000256" key="3">
    <source>
        <dbReference type="ARBA" id="ARBA00004604"/>
    </source>
</evidence>
<dbReference type="Proteomes" id="UP000504606">
    <property type="component" value="Unplaced"/>
</dbReference>
<evidence type="ECO:0000256" key="10">
    <source>
        <dbReference type="ARBA" id="ARBA00023274"/>
    </source>
</evidence>
<keyword evidence="9" id="KW-0539">Nucleus</keyword>
<dbReference type="GO" id="GO:0005829">
    <property type="term" value="C:cytosol"/>
    <property type="evidence" value="ECO:0007669"/>
    <property type="project" value="UniProtKB-ARBA"/>
</dbReference>
<dbReference type="Pfam" id="PF16969">
    <property type="entry name" value="SRP68"/>
    <property type="match status" value="1"/>
</dbReference>
<dbReference type="FunFam" id="1.10.3450.40:FF:000001">
    <property type="entry name" value="Signal recognition particle subunit SRP68"/>
    <property type="match status" value="1"/>
</dbReference>
<dbReference type="GO" id="GO:0030942">
    <property type="term" value="F:endoplasmic reticulum signal peptide binding"/>
    <property type="evidence" value="ECO:0007669"/>
    <property type="project" value="InterPro"/>
</dbReference>
<dbReference type="InterPro" id="IPR034652">
    <property type="entry name" value="SRP68-RBD"/>
</dbReference>
<dbReference type="KEGG" id="foc:113205868"/>
<evidence type="ECO:0000256" key="9">
    <source>
        <dbReference type="ARBA" id="ARBA00023242"/>
    </source>
</evidence>
<dbReference type="PANTHER" id="PTHR12860">
    <property type="entry name" value="SIGNAL RECOGNITION PARTICLE 68 KDA PROTEIN"/>
    <property type="match status" value="1"/>
</dbReference>
<dbReference type="CDD" id="cd15481">
    <property type="entry name" value="SRP68-RBD"/>
    <property type="match status" value="1"/>
</dbReference>
<comment type="similarity">
    <text evidence="4 12">Belongs to the SRP68 family.</text>
</comment>
<dbReference type="CTD" id="6730"/>
<dbReference type="PIRSF" id="PIRSF038995">
    <property type="entry name" value="SRP68"/>
    <property type="match status" value="1"/>
</dbReference>
<comment type="function">
    <text evidence="12">Component of the signal recognition particle (SRP) complex, a ribonucleoprotein complex that mediates the cotranslational targeting of secretory and membrane proteins to the endoplasmic reticulum (ER). The SRP complex interacts with the signal sequence in nascent secretory and membrane proteins and directs them to the membrane of the ER.</text>
</comment>
<evidence type="ECO:0000256" key="2">
    <source>
        <dbReference type="ARBA" id="ARBA00004496"/>
    </source>
</evidence>
<keyword evidence="5 12" id="KW-0963">Cytoplasm</keyword>
<accession>A0A6J1S9Y0</accession>
<dbReference type="GeneID" id="113205868"/>
<dbReference type="GO" id="GO:0005783">
    <property type="term" value="C:endoplasmic reticulum"/>
    <property type="evidence" value="ECO:0007669"/>
    <property type="project" value="UniProtKB-SubCell"/>
</dbReference>
<evidence type="ECO:0000256" key="4">
    <source>
        <dbReference type="ARBA" id="ARBA00009352"/>
    </source>
</evidence>
<evidence type="ECO:0000256" key="6">
    <source>
        <dbReference type="ARBA" id="ARBA00022824"/>
    </source>
</evidence>
<keyword evidence="13" id="KW-1185">Reference proteome</keyword>
<evidence type="ECO:0000256" key="11">
    <source>
        <dbReference type="ARBA" id="ARBA00029498"/>
    </source>
</evidence>
<evidence type="ECO:0000256" key="5">
    <source>
        <dbReference type="ARBA" id="ARBA00022490"/>
    </source>
</evidence>
<gene>
    <name evidence="14" type="primary">LOC113205868</name>
</gene>
<proteinExistence type="inferred from homology"/>
<reference evidence="14" key="1">
    <citation type="submission" date="2025-08" db="UniProtKB">
        <authorList>
            <consortium name="RefSeq"/>
        </authorList>
    </citation>
    <scope>IDENTIFICATION</scope>
    <source>
        <tissue evidence="14">Whole organism</tissue>
    </source>
</reference>